<dbReference type="OrthoDB" id="3588879at2759"/>
<dbReference type="SUPFAM" id="SSF57756">
    <property type="entry name" value="Retrovirus zinc finger-like domains"/>
    <property type="match status" value="1"/>
</dbReference>
<dbReference type="PROSITE" id="PS50158">
    <property type="entry name" value="ZF_CCHC"/>
    <property type="match status" value="1"/>
</dbReference>
<gene>
    <name evidence="4" type="ORF">OnM2_057047</name>
</gene>
<feature type="region of interest" description="Disordered" evidence="2">
    <location>
        <begin position="245"/>
        <end position="264"/>
    </location>
</feature>
<keyword evidence="1" id="KW-0862">Zinc</keyword>
<keyword evidence="1" id="KW-0863">Zinc-finger</keyword>
<comment type="caution">
    <text evidence="4">The sequence shown here is derived from an EMBL/GenBank/DDBJ whole genome shotgun (WGS) entry which is preliminary data.</text>
</comment>
<dbReference type="InterPro" id="IPR036875">
    <property type="entry name" value="Znf_CCHC_sf"/>
</dbReference>
<feature type="compositionally biased region" description="Polar residues" evidence="2">
    <location>
        <begin position="250"/>
        <end position="260"/>
    </location>
</feature>
<dbReference type="GO" id="GO:0008270">
    <property type="term" value="F:zinc ion binding"/>
    <property type="evidence" value="ECO:0007669"/>
    <property type="project" value="UniProtKB-KW"/>
</dbReference>
<keyword evidence="1" id="KW-0479">Metal-binding</keyword>
<name>A0A420HQT8_9PEZI</name>
<evidence type="ECO:0000313" key="4">
    <source>
        <dbReference type="EMBL" id="RKF59805.1"/>
    </source>
</evidence>
<accession>A0A420HQT8</accession>
<feature type="domain" description="CCHC-type" evidence="3">
    <location>
        <begin position="308"/>
        <end position="322"/>
    </location>
</feature>
<evidence type="ECO:0000256" key="1">
    <source>
        <dbReference type="PROSITE-ProRule" id="PRU00047"/>
    </source>
</evidence>
<dbReference type="Gene3D" id="4.10.60.10">
    <property type="entry name" value="Zinc finger, CCHC-type"/>
    <property type="match status" value="1"/>
</dbReference>
<dbReference type="GO" id="GO:0003676">
    <property type="term" value="F:nucleic acid binding"/>
    <property type="evidence" value="ECO:0007669"/>
    <property type="project" value="InterPro"/>
</dbReference>
<evidence type="ECO:0000313" key="5">
    <source>
        <dbReference type="Proteomes" id="UP000286134"/>
    </source>
</evidence>
<dbReference type="InterPro" id="IPR001878">
    <property type="entry name" value="Znf_CCHC"/>
</dbReference>
<dbReference type="SMART" id="SM00343">
    <property type="entry name" value="ZnF_C2HC"/>
    <property type="match status" value="1"/>
</dbReference>
<evidence type="ECO:0000259" key="3">
    <source>
        <dbReference type="PROSITE" id="PS50158"/>
    </source>
</evidence>
<proteinExistence type="predicted"/>
<organism evidence="4 5">
    <name type="scientific">Erysiphe neolycopersici</name>
    <dbReference type="NCBI Taxonomy" id="212602"/>
    <lineage>
        <taxon>Eukaryota</taxon>
        <taxon>Fungi</taxon>
        <taxon>Dikarya</taxon>
        <taxon>Ascomycota</taxon>
        <taxon>Pezizomycotina</taxon>
        <taxon>Leotiomycetes</taxon>
        <taxon>Erysiphales</taxon>
        <taxon>Erysiphaceae</taxon>
        <taxon>Erysiphe</taxon>
    </lineage>
</organism>
<reference evidence="4 5" key="1">
    <citation type="journal article" date="2018" name="BMC Genomics">
        <title>Comparative genome analyses reveal sequence features reflecting distinct modes of host-adaptation between dicot and monocot powdery mildew.</title>
        <authorList>
            <person name="Wu Y."/>
            <person name="Ma X."/>
            <person name="Pan Z."/>
            <person name="Kale S.D."/>
            <person name="Song Y."/>
            <person name="King H."/>
            <person name="Zhang Q."/>
            <person name="Presley C."/>
            <person name="Deng X."/>
            <person name="Wei C.I."/>
            <person name="Xiao S."/>
        </authorList>
    </citation>
    <scope>NUCLEOTIDE SEQUENCE [LARGE SCALE GENOMIC DNA]</scope>
    <source>
        <strain evidence="4">UMSG2</strain>
    </source>
</reference>
<evidence type="ECO:0000256" key="2">
    <source>
        <dbReference type="SAM" id="MobiDB-lite"/>
    </source>
</evidence>
<feature type="region of interest" description="Disordered" evidence="2">
    <location>
        <begin position="1"/>
        <end position="32"/>
    </location>
</feature>
<feature type="compositionally biased region" description="Polar residues" evidence="2">
    <location>
        <begin position="14"/>
        <end position="32"/>
    </location>
</feature>
<dbReference type="EMBL" id="MCFK01005718">
    <property type="protein sequence ID" value="RKF59805.1"/>
    <property type="molecule type" value="Genomic_DNA"/>
</dbReference>
<sequence length="360" mass="41078">MVGINDVDMEDESQFYQTPDSQPQASGATDSTPSWVSHIVRLLSQLIRNQSSWQAPSFVQKPGHSQPHPEKFSGYDLSLYPQFRSILEAKIQIDAKAIGNEAERVWYGFGRLTDTASRRIHPWIEFAKNTENFTVKDFLNRLDKAFGDSDKITKAINKLNTIKQGNRDFREFLQDFEQTILEAQGWGWDDQIKKGYLRTALNRELSDRLVSQDEPVGYEEFVSQLRRTSDKMEVIKTWNDRRNRSRGLIPQSNQTISNEPNGDPMDWEPTQTINIANAQRNVMRQTQPNRAIWVSREEIGRRIEAGLCLRCGGRGHLIKDCPLLPAYNPNRQGKNLSSKPKVAAASVSINQEIEDVSGNV</sequence>
<dbReference type="STRING" id="212602.A0A420HQT8"/>
<protein>
    <recommendedName>
        <fullName evidence="3">CCHC-type domain-containing protein</fullName>
    </recommendedName>
</protein>
<dbReference type="InterPro" id="IPR005162">
    <property type="entry name" value="Retrotrans_gag_dom"/>
</dbReference>
<dbReference type="AlphaFoldDB" id="A0A420HQT8"/>
<dbReference type="Pfam" id="PF03732">
    <property type="entry name" value="Retrotrans_gag"/>
    <property type="match status" value="1"/>
</dbReference>
<dbReference type="Proteomes" id="UP000286134">
    <property type="component" value="Unassembled WGS sequence"/>
</dbReference>
<keyword evidence="5" id="KW-1185">Reference proteome</keyword>